<dbReference type="Proteomes" id="UP000095767">
    <property type="component" value="Unassembled WGS sequence"/>
</dbReference>
<reference evidence="1 2" key="1">
    <citation type="submission" date="2016-09" db="EMBL/GenBank/DDBJ databases">
        <title>The draft genome of Dichanthelium oligosanthes: A C3 panicoid grass species.</title>
        <authorList>
            <person name="Studer A.J."/>
            <person name="Schnable J.C."/>
            <person name="Brutnell T.P."/>
        </authorList>
    </citation>
    <scope>NUCLEOTIDE SEQUENCE [LARGE SCALE GENOMIC DNA]</scope>
    <source>
        <strain evidence="2">cv. Kellogg 1175</strain>
        <tissue evidence="1">Leaf</tissue>
    </source>
</reference>
<dbReference type="OrthoDB" id="687340at2759"/>
<dbReference type="EMBL" id="LWDX02050080">
    <property type="protein sequence ID" value="OEL20640.1"/>
    <property type="molecule type" value="Genomic_DNA"/>
</dbReference>
<accession>A0A1E5V653</accession>
<keyword evidence="2" id="KW-1185">Reference proteome</keyword>
<dbReference type="AlphaFoldDB" id="A0A1E5V653"/>
<evidence type="ECO:0000313" key="1">
    <source>
        <dbReference type="EMBL" id="OEL20640.1"/>
    </source>
</evidence>
<organism evidence="1 2">
    <name type="scientific">Dichanthelium oligosanthes</name>
    <dbReference type="NCBI Taxonomy" id="888268"/>
    <lineage>
        <taxon>Eukaryota</taxon>
        <taxon>Viridiplantae</taxon>
        <taxon>Streptophyta</taxon>
        <taxon>Embryophyta</taxon>
        <taxon>Tracheophyta</taxon>
        <taxon>Spermatophyta</taxon>
        <taxon>Magnoliopsida</taxon>
        <taxon>Liliopsida</taxon>
        <taxon>Poales</taxon>
        <taxon>Poaceae</taxon>
        <taxon>PACMAD clade</taxon>
        <taxon>Panicoideae</taxon>
        <taxon>Panicodae</taxon>
        <taxon>Paniceae</taxon>
        <taxon>Dichantheliinae</taxon>
        <taxon>Dichanthelium</taxon>
    </lineage>
</organism>
<comment type="caution">
    <text evidence="1">The sequence shown here is derived from an EMBL/GenBank/DDBJ whole genome shotgun (WGS) entry which is preliminary data.</text>
</comment>
<gene>
    <name evidence="1" type="ORF">BAE44_0018341</name>
</gene>
<sequence length="70" mass="8105">MGSVLSSAYAALCSFVNAQFDKAEMRRLMAAYPQMRDMPAEEREDLERWFRDQDTREAAARYLSSSSLIY</sequence>
<protein>
    <submittedName>
        <fullName evidence="1">Uncharacterized protein</fullName>
    </submittedName>
</protein>
<name>A0A1E5V653_9POAL</name>
<proteinExistence type="predicted"/>
<evidence type="ECO:0000313" key="2">
    <source>
        <dbReference type="Proteomes" id="UP000095767"/>
    </source>
</evidence>